<dbReference type="InterPro" id="IPR029063">
    <property type="entry name" value="SAM-dependent_MTases_sf"/>
</dbReference>
<dbReference type="SUPFAM" id="SSF53335">
    <property type="entry name" value="S-adenosyl-L-methionine-dependent methyltransferases"/>
    <property type="match status" value="1"/>
</dbReference>
<dbReference type="RefSeq" id="WP_147892184.1">
    <property type="nucleotide sequence ID" value="NZ_VRTS01000008.1"/>
</dbReference>
<reference evidence="1 2" key="1">
    <citation type="submission" date="2019-08" db="EMBL/GenBank/DDBJ databases">
        <authorList>
            <person name="Karlyshev A.V."/>
        </authorList>
    </citation>
    <scope>NUCLEOTIDE SEQUENCE [LARGE SCALE GENOMIC DNA]</scope>
    <source>
        <strain evidence="1 2">Alg18-2.2</strain>
    </source>
</reference>
<dbReference type="Gene3D" id="3.40.50.150">
    <property type="entry name" value="Vaccinia Virus protein VP39"/>
    <property type="match status" value="1"/>
</dbReference>
<dbReference type="InterPro" id="IPR010342">
    <property type="entry name" value="DUF938"/>
</dbReference>
<sequence>MTSHEPKPHAPACERNRDPILAVLQVHFADRATVLEIGSGTGQHAVHFAAGLPHLVWQCSDRGEYLPGVRAWLADAGLANTPEPIELDVARSPWPRRRFDAAFSANTLHIMGWDEVEAMFAGLDDVLDAGATLVVYGPFMRNGAHTAASNEAFDASLRERDPRMGVRALEDVDGLAAGIGLHLHAVVDMPANNLCVVWHRHRKQAHGGH</sequence>
<name>A0A5C8KMA1_9GAMM</name>
<proteinExistence type="predicted"/>
<keyword evidence="2" id="KW-1185">Reference proteome</keyword>
<dbReference type="PANTHER" id="PTHR20974:SF0">
    <property type="entry name" value="UPF0585 PROTEIN CG18661"/>
    <property type="match status" value="1"/>
</dbReference>
<dbReference type="AlphaFoldDB" id="A0A5C8KMA1"/>
<evidence type="ECO:0000313" key="2">
    <source>
        <dbReference type="Proteomes" id="UP000321248"/>
    </source>
</evidence>
<gene>
    <name evidence="1" type="ORF">FU658_11295</name>
</gene>
<dbReference type="OrthoDB" id="5563826at2"/>
<dbReference type="PANTHER" id="PTHR20974">
    <property type="entry name" value="UPF0585 PROTEIN CG18661"/>
    <property type="match status" value="1"/>
</dbReference>
<dbReference type="CDD" id="cd02440">
    <property type="entry name" value="AdoMet_MTases"/>
    <property type="match status" value="1"/>
</dbReference>
<organism evidence="1 2">
    <name type="scientific">Alkalisalibacterium limincola</name>
    <dbReference type="NCBI Taxonomy" id="2699169"/>
    <lineage>
        <taxon>Bacteria</taxon>
        <taxon>Pseudomonadati</taxon>
        <taxon>Pseudomonadota</taxon>
        <taxon>Gammaproteobacteria</taxon>
        <taxon>Lysobacterales</taxon>
        <taxon>Lysobacteraceae</taxon>
        <taxon>Alkalisalibacterium</taxon>
    </lineage>
</organism>
<evidence type="ECO:0000313" key="1">
    <source>
        <dbReference type="EMBL" id="TXK60725.1"/>
    </source>
</evidence>
<dbReference type="EMBL" id="VRTS01000008">
    <property type="protein sequence ID" value="TXK60725.1"/>
    <property type="molecule type" value="Genomic_DNA"/>
</dbReference>
<dbReference type="Proteomes" id="UP000321248">
    <property type="component" value="Unassembled WGS sequence"/>
</dbReference>
<accession>A0A5C8KMA1</accession>
<dbReference type="Pfam" id="PF06080">
    <property type="entry name" value="DUF938"/>
    <property type="match status" value="1"/>
</dbReference>
<protein>
    <submittedName>
        <fullName evidence="1">DUF938 domain-containing protein</fullName>
    </submittedName>
</protein>
<comment type="caution">
    <text evidence="1">The sequence shown here is derived from an EMBL/GenBank/DDBJ whole genome shotgun (WGS) entry which is preliminary data.</text>
</comment>